<feature type="domain" description="TNase-like" evidence="1">
    <location>
        <begin position="2"/>
        <end position="116"/>
    </location>
</feature>
<name>A0ABP6S981_9ACTN</name>
<dbReference type="Gene3D" id="2.40.50.90">
    <property type="match status" value="1"/>
</dbReference>
<dbReference type="SMART" id="SM00318">
    <property type="entry name" value="SNc"/>
    <property type="match status" value="1"/>
</dbReference>
<organism evidence="2 3">
    <name type="scientific">Streptomyces sannanensis</name>
    <dbReference type="NCBI Taxonomy" id="285536"/>
    <lineage>
        <taxon>Bacteria</taxon>
        <taxon>Bacillati</taxon>
        <taxon>Actinomycetota</taxon>
        <taxon>Actinomycetes</taxon>
        <taxon>Kitasatosporales</taxon>
        <taxon>Streptomycetaceae</taxon>
        <taxon>Streptomyces</taxon>
    </lineage>
</organism>
<sequence length="116" mass="12726">MELIPARVLEVVDGDTLDVELRLGFGLLLHQRVRLLGLNCPERGTEAGGTAEAFTRDWVERAEGAVSVETDERREKYGRLLARVYSGSMTCLNDDLLTQGHAAPYDGAGPREGARK</sequence>
<dbReference type="EMBL" id="BAAAYL010000001">
    <property type="protein sequence ID" value="GAA3371172.1"/>
    <property type="molecule type" value="Genomic_DNA"/>
</dbReference>
<accession>A0ABP6S981</accession>
<proteinExistence type="predicted"/>
<dbReference type="PROSITE" id="PS50830">
    <property type="entry name" value="TNASE_3"/>
    <property type="match status" value="1"/>
</dbReference>
<protein>
    <recommendedName>
        <fullName evidence="1">TNase-like domain-containing protein</fullName>
    </recommendedName>
</protein>
<evidence type="ECO:0000313" key="3">
    <source>
        <dbReference type="Proteomes" id="UP001499990"/>
    </source>
</evidence>
<reference evidence="3" key="1">
    <citation type="journal article" date="2019" name="Int. J. Syst. Evol. Microbiol.">
        <title>The Global Catalogue of Microorganisms (GCM) 10K type strain sequencing project: providing services to taxonomists for standard genome sequencing and annotation.</title>
        <authorList>
            <consortium name="The Broad Institute Genomics Platform"/>
            <consortium name="The Broad Institute Genome Sequencing Center for Infectious Disease"/>
            <person name="Wu L."/>
            <person name="Ma J."/>
        </authorList>
    </citation>
    <scope>NUCLEOTIDE SEQUENCE [LARGE SCALE GENOMIC DNA]</scope>
    <source>
        <strain evidence="3">JCM 9651</strain>
    </source>
</reference>
<dbReference type="InterPro" id="IPR035437">
    <property type="entry name" value="SNase_OB-fold_sf"/>
</dbReference>
<keyword evidence="3" id="KW-1185">Reference proteome</keyword>
<evidence type="ECO:0000259" key="1">
    <source>
        <dbReference type="PROSITE" id="PS50830"/>
    </source>
</evidence>
<evidence type="ECO:0000313" key="2">
    <source>
        <dbReference type="EMBL" id="GAA3371172.1"/>
    </source>
</evidence>
<comment type="caution">
    <text evidence="2">The sequence shown here is derived from an EMBL/GenBank/DDBJ whole genome shotgun (WGS) entry which is preliminary data.</text>
</comment>
<dbReference type="SUPFAM" id="SSF50199">
    <property type="entry name" value="Staphylococcal nuclease"/>
    <property type="match status" value="1"/>
</dbReference>
<dbReference type="Proteomes" id="UP001499990">
    <property type="component" value="Unassembled WGS sequence"/>
</dbReference>
<gene>
    <name evidence="2" type="ORF">GCM10020367_20760</name>
</gene>
<dbReference type="Pfam" id="PF00565">
    <property type="entry name" value="SNase"/>
    <property type="match status" value="1"/>
</dbReference>
<dbReference type="InterPro" id="IPR016071">
    <property type="entry name" value="Staphylococal_nuclease_OB-fold"/>
</dbReference>